<reference evidence="2" key="2">
    <citation type="journal article" date="2017" name="Nat. Plants">
        <title>The Aegilops tauschii genome reveals multiple impacts of transposons.</title>
        <authorList>
            <person name="Zhao G."/>
            <person name="Zou C."/>
            <person name="Li K."/>
            <person name="Wang K."/>
            <person name="Li T."/>
            <person name="Gao L."/>
            <person name="Zhang X."/>
            <person name="Wang H."/>
            <person name="Yang Z."/>
            <person name="Liu X."/>
            <person name="Jiang W."/>
            <person name="Mao L."/>
            <person name="Kong X."/>
            <person name="Jiao Y."/>
            <person name="Jia J."/>
        </authorList>
    </citation>
    <scope>NUCLEOTIDE SEQUENCE [LARGE SCALE GENOMIC DNA]</scope>
    <source>
        <strain evidence="2">cv. AL8/78</strain>
    </source>
</reference>
<sequence length="53" mass="6100">MADGSASFYHGMTWLGLKKLKERRGRYHVVRCKTTMSSDWMVNQFASELSTEA</sequence>
<accession>A0A453N4E1</accession>
<reference evidence="2" key="1">
    <citation type="journal article" date="2014" name="Science">
        <title>Ancient hybridizations among the ancestral genomes of bread wheat.</title>
        <authorList>
            <consortium name="International Wheat Genome Sequencing Consortium,"/>
            <person name="Marcussen T."/>
            <person name="Sandve S.R."/>
            <person name="Heier L."/>
            <person name="Spannagl M."/>
            <person name="Pfeifer M."/>
            <person name="Jakobsen K.S."/>
            <person name="Wulff B.B."/>
            <person name="Steuernagel B."/>
            <person name="Mayer K.F."/>
            <person name="Olsen O.A."/>
        </authorList>
    </citation>
    <scope>NUCLEOTIDE SEQUENCE [LARGE SCALE GENOMIC DNA]</scope>
    <source>
        <strain evidence="2">cv. AL8/78</strain>
    </source>
</reference>
<evidence type="ECO:0000313" key="1">
    <source>
        <dbReference type="EnsemblPlants" id="AET6Gv20227200.24"/>
    </source>
</evidence>
<organism evidence="1 2">
    <name type="scientific">Aegilops tauschii subsp. strangulata</name>
    <name type="common">Goatgrass</name>
    <dbReference type="NCBI Taxonomy" id="200361"/>
    <lineage>
        <taxon>Eukaryota</taxon>
        <taxon>Viridiplantae</taxon>
        <taxon>Streptophyta</taxon>
        <taxon>Embryophyta</taxon>
        <taxon>Tracheophyta</taxon>
        <taxon>Spermatophyta</taxon>
        <taxon>Magnoliopsida</taxon>
        <taxon>Liliopsida</taxon>
        <taxon>Poales</taxon>
        <taxon>Poaceae</taxon>
        <taxon>BOP clade</taxon>
        <taxon>Pooideae</taxon>
        <taxon>Triticodae</taxon>
        <taxon>Triticeae</taxon>
        <taxon>Triticinae</taxon>
        <taxon>Aegilops</taxon>
    </lineage>
</organism>
<reference evidence="1" key="5">
    <citation type="journal article" date="2021" name="G3 (Bethesda)">
        <title>Aegilops tauschii genome assembly Aet v5.0 features greater sequence contiguity and improved annotation.</title>
        <authorList>
            <person name="Wang L."/>
            <person name="Zhu T."/>
            <person name="Rodriguez J.C."/>
            <person name="Deal K.R."/>
            <person name="Dubcovsky J."/>
            <person name="McGuire P.E."/>
            <person name="Lux T."/>
            <person name="Spannagl M."/>
            <person name="Mayer K.F.X."/>
            <person name="Baldrich P."/>
            <person name="Meyers B.C."/>
            <person name="Huo N."/>
            <person name="Gu Y.Q."/>
            <person name="Zhou H."/>
            <person name="Devos K.M."/>
            <person name="Bennetzen J.L."/>
            <person name="Unver T."/>
            <person name="Budak H."/>
            <person name="Gulick P.J."/>
            <person name="Galiba G."/>
            <person name="Kalapos B."/>
            <person name="Nelson D.R."/>
            <person name="Li P."/>
            <person name="You F.M."/>
            <person name="Luo M.C."/>
            <person name="Dvorak J."/>
        </authorList>
    </citation>
    <scope>NUCLEOTIDE SEQUENCE [LARGE SCALE GENOMIC DNA]</scope>
    <source>
        <strain evidence="1">cv. AL8/78</strain>
    </source>
</reference>
<dbReference type="Proteomes" id="UP000015105">
    <property type="component" value="Chromosome 6D"/>
</dbReference>
<reference evidence="1" key="4">
    <citation type="submission" date="2019-03" db="UniProtKB">
        <authorList>
            <consortium name="EnsemblPlants"/>
        </authorList>
    </citation>
    <scope>IDENTIFICATION</scope>
</reference>
<evidence type="ECO:0000313" key="2">
    <source>
        <dbReference type="Proteomes" id="UP000015105"/>
    </source>
</evidence>
<reference evidence="1" key="3">
    <citation type="journal article" date="2017" name="Nature">
        <title>Genome sequence of the progenitor of the wheat D genome Aegilops tauschii.</title>
        <authorList>
            <person name="Luo M.C."/>
            <person name="Gu Y.Q."/>
            <person name="Puiu D."/>
            <person name="Wang H."/>
            <person name="Twardziok S.O."/>
            <person name="Deal K.R."/>
            <person name="Huo N."/>
            <person name="Zhu T."/>
            <person name="Wang L."/>
            <person name="Wang Y."/>
            <person name="McGuire P.E."/>
            <person name="Liu S."/>
            <person name="Long H."/>
            <person name="Ramasamy R.K."/>
            <person name="Rodriguez J.C."/>
            <person name="Van S.L."/>
            <person name="Yuan L."/>
            <person name="Wang Z."/>
            <person name="Xia Z."/>
            <person name="Xiao L."/>
            <person name="Anderson O.D."/>
            <person name="Ouyang S."/>
            <person name="Liang Y."/>
            <person name="Zimin A.V."/>
            <person name="Pertea G."/>
            <person name="Qi P."/>
            <person name="Bennetzen J.L."/>
            <person name="Dai X."/>
            <person name="Dawson M.W."/>
            <person name="Muller H.G."/>
            <person name="Kugler K."/>
            <person name="Rivarola-Duarte L."/>
            <person name="Spannagl M."/>
            <person name="Mayer K.F.X."/>
            <person name="Lu F.H."/>
            <person name="Bevan M.W."/>
            <person name="Leroy P."/>
            <person name="Li P."/>
            <person name="You F.M."/>
            <person name="Sun Q."/>
            <person name="Liu Z."/>
            <person name="Lyons E."/>
            <person name="Wicker T."/>
            <person name="Salzberg S.L."/>
            <person name="Devos K.M."/>
            <person name="Dvorak J."/>
        </authorList>
    </citation>
    <scope>NUCLEOTIDE SEQUENCE [LARGE SCALE GENOMIC DNA]</scope>
    <source>
        <strain evidence="1">cv. AL8/78</strain>
    </source>
</reference>
<proteinExistence type="predicted"/>
<dbReference type="AlphaFoldDB" id="A0A453N4E1"/>
<dbReference type="EnsemblPlants" id="AET6Gv20227200.24">
    <property type="protein sequence ID" value="AET6Gv20227200.24"/>
    <property type="gene ID" value="AET6Gv20227200"/>
</dbReference>
<protein>
    <submittedName>
        <fullName evidence="1">Uncharacterized protein</fullName>
    </submittedName>
</protein>
<dbReference type="Gramene" id="AET6Gv20227200.24">
    <property type="protein sequence ID" value="AET6Gv20227200.24"/>
    <property type="gene ID" value="AET6Gv20227200"/>
</dbReference>
<keyword evidence="2" id="KW-1185">Reference proteome</keyword>
<name>A0A453N4E1_AEGTS</name>